<protein>
    <recommendedName>
        <fullName evidence="2">FYVE-type domain-containing protein</fullName>
    </recommendedName>
</protein>
<gene>
    <name evidence="1" type="ORF">CTOB1V02_LOCUS11290</name>
</gene>
<organism evidence="1">
    <name type="scientific">Cyprideis torosa</name>
    <dbReference type="NCBI Taxonomy" id="163714"/>
    <lineage>
        <taxon>Eukaryota</taxon>
        <taxon>Metazoa</taxon>
        <taxon>Ecdysozoa</taxon>
        <taxon>Arthropoda</taxon>
        <taxon>Crustacea</taxon>
        <taxon>Oligostraca</taxon>
        <taxon>Ostracoda</taxon>
        <taxon>Podocopa</taxon>
        <taxon>Podocopida</taxon>
        <taxon>Cytherocopina</taxon>
        <taxon>Cytheroidea</taxon>
        <taxon>Cytherideidae</taxon>
        <taxon>Cyprideis</taxon>
    </lineage>
</organism>
<dbReference type="OrthoDB" id="6119887at2759"/>
<dbReference type="SUPFAM" id="SSF57903">
    <property type="entry name" value="FYVE/PHD zinc finger"/>
    <property type="match status" value="1"/>
</dbReference>
<dbReference type="Gene3D" id="1.10.720.140">
    <property type="match status" value="1"/>
</dbReference>
<name>A0A7R8ZRA9_9CRUS</name>
<dbReference type="InterPro" id="IPR011011">
    <property type="entry name" value="Znf_FYVE_PHD"/>
</dbReference>
<sequence length="154" mass="17273">MNHPSQDQGQQSASNFFSSCANDARDFLQRFTMNNNRNGQKGGSSPQTHCTTCGSRFTLLKSRKMCPECRQAYCNDCLQRHGKAMVFEEIVPAGSSSNSSRPKVRKQNVQICHGCSLLTSRPLNSDVLMSLPVRNLRRYLYHRGVSDKHCSGEL</sequence>
<dbReference type="AlphaFoldDB" id="A0A7R8ZRA9"/>
<proteinExistence type="predicted"/>
<accession>A0A7R8ZRA9</accession>
<dbReference type="CDD" id="cd00065">
    <property type="entry name" value="FYVE_like_SF"/>
    <property type="match status" value="1"/>
</dbReference>
<dbReference type="EMBL" id="OB666320">
    <property type="protein sequence ID" value="CAD7233468.1"/>
    <property type="molecule type" value="Genomic_DNA"/>
</dbReference>
<evidence type="ECO:0008006" key="2">
    <source>
        <dbReference type="Google" id="ProtNLM"/>
    </source>
</evidence>
<evidence type="ECO:0000313" key="1">
    <source>
        <dbReference type="EMBL" id="CAD7233468.1"/>
    </source>
</evidence>
<reference evidence="1" key="1">
    <citation type="submission" date="2020-11" db="EMBL/GenBank/DDBJ databases">
        <authorList>
            <person name="Tran Van P."/>
        </authorList>
    </citation>
    <scope>NUCLEOTIDE SEQUENCE</scope>
</reference>